<gene>
    <name evidence="4" type="ORF">E3N88_37994</name>
</gene>
<feature type="domain" description="Myb/SANT-like" evidence="2">
    <location>
        <begin position="10"/>
        <end position="102"/>
    </location>
</feature>
<feature type="region of interest" description="Disordered" evidence="1">
    <location>
        <begin position="172"/>
        <end position="192"/>
    </location>
</feature>
<evidence type="ECO:0000256" key="1">
    <source>
        <dbReference type="SAM" id="MobiDB-lite"/>
    </source>
</evidence>
<dbReference type="OrthoDB" id="1501164at2759"/>
<dbReference type="Pfam" id="PF12776">
    <property type="entry name" value="Myb_DNA-bind_3"/>
    <property type="match status" value="1"/>
</dbReference>
<evidence type="ECO:0000313" key="4">
    <source>
        <dbReference type="EMBL" id="KAD2804617.1"/>
    </source>
</evidence>
<dbReference type="InterPro" id="IPR058353">
    <property type="entry name" value="DUF8040"/>
</dbReference>
<proteinExistence type="predicted"/>
<dbReference type="Proteomes" id="UP000326396">
    <property type="component" value="Linkage Group LG8"/>
</dbReference>
<dbReference type="AlphaFoldDB" id="A0A5N6LSN8"/>
<reference evidence="4 5" key="1">
    <citation type="submission" date="2019-05" db="EMBL/GenBank/DDBJ databases">
        <title>Mikania micrantha, genome provides insights into the molecular mechanism of rapid growth.</title>
        <authorList>
            <person name="Liu B."/>
        </authorList>
    </citation>
    <scope>NUCLEOTIDE SEQUENCE [LARGE SCALE GENOMIC DNA]</scope>
    <source>
        <strain evidence="4">NLD-2019</strain>
        <tissue evidence="4">Leaf</tissue>
    </source>
</reference>
<dbReference type="PANTHER" id="PTHR31704">
    <property type="entry name" value="MYB/SANT-LIKE DNA-BINDING DOMAIN PROTEIN-RELATED"/>
    <property type="match status" value="1"/>
</dbReference>
<accession>A0A5N6LSN8</accession>
<comment type="caution">
    <text evidence="4">The sequence shown here is derived from an EMBL/GenBank/DDBJ whole genome shotgun (WGS) entry which is preliminary data.</text>
</comment>
<feature type="compositionally biased region" description="Basic and acidic residues" evidence="1">
    <location>
        <begin position="176"/>
        <end position="185"/>
    </location>
</feature>
<dbReference type="EMBL" id="SZYD01000018">
    <property type="protein sequence ID" value="KAD2804617.1"/>
    <property type="molecule type" value="Genomic_DNA"/>
</dbReference>
<keyword evidence="5" id="KW-1185">Reference proteome</keyword>
<dbReference type="Pfam" id="PF26138">
    <property type="entry name" value="DUF8040"/>
    <property type="match status" value="1"/>
</dbReference>
<sequence length="477" mass="54826">MSTKRSRISWKQEGVEKTFLESCVNELTLHGREGGSLKALSWKKVAEKLQSEHGFIADQKQMKNRYDYLKAKFSVWTKLKNKTGNVYDPITNMFNLSEEEWQLEIKSNKHAEALRNAPLAYPDLCVQLFEGATSNGFDSWGPSSTLPHPIEDVSEQNLNDFEDIECTQMDPPNKVVSEESSGHSKKEVKKRKVKETINSQMIEVGEHIMKLATMMIENHKASNDMEACMTKLGTMGWDESDAKYQTTLLLFGESADIRMVWLLLQPQTCELWVKNAGAKSDMHSDDEIVVFILLCWYWLQLVAIRDERIQDLNSALTGHEYTQELLHGTFTQCHEMMRLSREGHNERFRMVKRRFQHSTATIHRCFHEVIIAMMNFAREVIVPSYSNAIANTSAQHRKLKLIFPGAIGALDGTLVHAIVPTDQQTRYRGRGCHTPVFQLTESYRLGRDKPGSQIIRHNEDLYMIFKHTLVLICKIKV</sequence>
<name>A0A5N6LSN8_9ASTR</name>
<evidence type="ECO:0000259" key="3">
    <source>
        <dbReference type="Pfam" id="PF26138"/>
    </source>
</evidence>
<organism evidence="4 5">
    <name type="scientific">Mikania micrantha</name>
    <name type="common">bitter vine</name>
    <dbReference type="NCBI Taxonomy" id="192012"/>
    <lineage>
        <taxon>Eukaryota</taxon>
        <taxon>Viridiplantae</taxon>
        <taxon>Streptophyta</taxon>
        <taxon>Embryophyta</taxon>
        <taxon>Tracheophyta</taxon>
        <taxon>Spermatophyta</taxon>
        <taxon>Magnoliopsida</taxon>
        <taxon>eudicotyledons</taxon>
        <taxon>Gunneridae</taxon>
        <taxon>Pentapetalae</taxon>
        <taxon>asterids</taxon>
        <taxon>campanulids</taxon>
        <taxon>Asterales</taxon>
        <taxon>Asteraceae</taxon>
        <taxon>Asteroideae</taxon>
        <taxon>Heliantheae alliance</taxon>
        <taxon>Eupatorieae</taxon>
        <taxon>Mikania</taxon>
    </lineage>
</organism>
<protein>
    <submittedName>
        <fullName evidence="4">Uncharacterized protein</fullName>
    </submittedName>
</protein>
<evidence type="ECO:0000259" key="2">
    <source>
        <dbReference type="Pfam" id="PF12776"/>
    </source>
</evidence>
<feature type="domain" description="DUF8040" evidence="3">
    <location>
        <begin position="343"/>
        <end position="374"/>
    </location>
</feature>
<evidence type="ECO:0000313" key="5">
    <source>
        <dbReference type="Proteomes" id="UP000326396"/>
    </source>
</evidence>
<dbReference type="PANTHER" id="PTHR31704:SF48">
    <property type="entry name" value="L10-INTERACTING MYB DOMAIN-CONTAINING PROTEIN-LIKE"/>
    <property type="match status" value="1"/>
</dbReference>
<dbReference type="InterPro" id="IPR024752">
    <property type="entry name" value="Myb/SANT-like_dom"/>
</dbReference>